<gene>
    <name evidence="1" type="ORF">PV11_02528</name>
</gene>
<name>A0A0D1ZJJ6_9EURO</name>
<dbReference type="Proteomes" id="UP000053599">
    <property type="component" value="Unassembled WGS sequence"/>
</dbReference>
<protein>
    <submittedName>
        <fullName evidence="1">Uncharacterized protein</fullName>
    </submittedName>
</protein>
<reference evidence="1 2" key="1">
    <citation type="submission" date="2015-01" db="EMBL/GenBank/DDBJ databases">
        <title>The Genome Sequence of Exophiala sideris CBS121828.</title>
        <authorList>
            <consortium name="The Broad Institute Genomics Platform"/>
            <person name="Cuomo C."/>
            <person name="de Hoog S."/>
            <person name="Gorbushina A."/>
            <person name="Stielow B."/>
            <person name="Teixiera M."/>
            <person name="Abouelleil A."/>
            <person name="Chapman S.B."/>
            <person name="Priest M."/>
            <person name="Young S.K."/>
            <person name="Wortman J."/>
            <person name="Nusbaum C."/>
            <person name="Birren B."/>
        </authorList>
    </citation>
    <scope>NUCLEOTIDE SEQUENCE [LARGE SCALE GENOMIC DNA]</scope>
    <source>
        <strain evidence="1 2">CBS 121828</strain>
    </source>
</reference>
<evidence type="ECO:0000313" key="1">
    <source>
        <dbReference type="EMBL" id="KIV86953.1"/>
    </source>
</evidence>
<accession>A0A0D1ZJJ6</accession>
<proteinExistence type="predicted"/>
<organism evidence="1 2">
    <name type="scientific">Exophiala sideris</name>
    <dbReference type="NCBI Taxonomy" id="1016849"/>
    <lineage>
        <taxon>Eukaryota</taxon>
        <taxon>Fungi</taxon>
        <taxon>Dikarya</taxon>
        <taxon>Ascomycota</taxon>
        <taxon>Pezizomycotina</taxon>
        <taxon>Eurotiomycetes</taxon>
        <taxon>Chaetothyriomycetidae</taxon>
        <taxon>Chaetothyriales</taxon>
        <taxon>Herpotrichiellaceae</taxon>
        <taxon>Exophiala</taxon>
    </lineage>
</organism>
<dbReference type="EMBL" id="KN846951">
    <property type="protein sequence ID" value="KIV86953.1"/>
    <property type="molecule type" value="Genomic_DNA"/>
</dbReference>
<sequence>MMISRLLRSQLEDGVCYGKAYSENLLLFPGHQPMKKTHLQLLTKPASSLPTGCLVDDRQCYEERNANIWQKLSPDASSHPTHTGMPSISFSLLFAAYSFTWTADDLITQACYSLNASGIVPDFEYCQETRN</sequence>
<dbReference type="AlphaFoldDB" id="A0A0D1ZJJ6"/>
<dbReference type="HOGENOM" id="CLU_1927607_0_0_1"/>
<evidence type="ECO:0000313" key="2">
    <source>
        <dbReference type="Proteomes" id="UP000053599"/>
    </source>
</evidence>